<proteinExistence type="predicted"/>
<evidence type="ECO:0000313" key="2">
    <source>
        <dbReference type="EMBL" id="WNH47379.1"/>
    </source>
</evidence>
<feature type="transmembrane region" description="Helical" evidence="1">
    <location>
        <begin position="12"/>
        <end position="36"/>
    </location>
</feature>
<protein>
    <recommendedName>
        <fullName evidence="4">Transmembrane protein</fullName>
    </recommendedName>
</protein>
<reference evidence="2 3" key="1">
    <citation type="submission" date="2022-12" db="EMBL/GenBank/DDBJ databases">
        <title>Two new species, Stenotrophomonas aracearum and Stenotrophomonas oahuensis, isolated from Anthurium (Araceae family) in Hawaii.</title>
        <authorList>
            <person name="Chunag S.C."/>
            <person name="Dobhal S."/>
            <person name="Alvarez A."/>
            <person name="Arif M."/>
        </authorList>
    </citation>
    <scope>NUCLEOTIDE SEQUENCE [LARGE SCALE GENOMIC DNA]</scope>
    <source>
        <strain evidence="2 3">A5588</strain>
    </source>
</reference>
<evidence type="ECO:0008006" key="4">
    <source>
        <dbReference type="Google" id="ProtNLM"/>
    </source>
</evidence>
<keyword evidence="1" id="KW-0812">Transmembrane</keyword>
<keyword evidence="3" id="KW-1185">Reference proteome</keyword>
<dbReference type="RefSeq" id="WP_172448070.1">
    <property type="nucleotide sequence ID" value="NZ_CP115543.1"/>
</dbReference>
<name>A0ABY9Y932_9GAMM</name>
<keyword evidence="1" id="KW-1133">Transmembrane helix</keyword>
<dbReference type="Proteomes" id="UP001305421">
    <property type="component" value="Chromosome"/>
</dbReference>
<keyword evidence="1" id="KW-0472">Membrane</keyword>
<organism evidence="2 3">
    <name type="scientific">Stenotrophomonas aracearum</name>
    <dbReference type="NCBI Taxonomy" id="3003272"/>
    <lineage>
        <taxon>Bacteria</taxon>
        <taxon>Pseudomonadati</taxon>
        <taxon>Pseudomonadota</taxon>
        <taxon>Gammaproteobacteria</taxon>
        <taxon>Lysobacterales</taxon>
        <taxon>Lysobacteraceae</taxon>
        <taxon>Stenotrophomonas</taxon>
    </lineage>
</organism>
<feature type="transmembrane region" description="Helical" evidence="1">
    <location>
        <begin position="48"/>
        <end position="68"/>
    </location>
</feature>
<evidence type="ECO:0000313" key="3">
    <source>
        <dbReference type="Proteomes" id="UP001305421"/>
    </source>
</evidence>
<feature type="transmembrane region" description="Helical" evidence="1">
    <location>
        <begin position="80"/>
        <end position="105"/>
    </location>
</feature>
<gene>
    <name evidence="2" type="ORF">PDM28_11770</name>
</gene>
<evidence type="ECO:0000256" key="1">
    <source>
        <dbReference type="SAM" id="Phobius"/>
    </source>
</evidence>
<dbReference type="EMBL" id="CP115543">
    <property type="protein sequence ID" value="WNH47379.1"/>
    <property type="molecule type" value="Genomic_DNA"/>
</dbReference>
<accession>A0ABY9Y932</accession>
<sequence>MHTPSLDEDMCVHIFTTSAAMIGVCMTVVGVLHVIIVLRKVDTFGDDLLCINSLIYLASCLSAYWALRTRRRKRNRTLEWAADWLFLLGLVVSTIATAFITWAVAGT</sequence>